<dbReference type="Proteomes" id="UP000516148">
    <property type="component" value="Chromosome"/>
</dbReference>
<reference evidence="3 4" key="1">
    <citation type="submission" date="2020-09" db="EMBL/GenBank/DDBJ databases">
        <title>Sphingomonas sp., a new species isolated from pork steak.</title>
        <authorList>
            <person name="Heidler von Heilborn D."/>
        </authorList>
    </citation>
    <scope>NUCLEOTIDE SEQUENCE [LARGE SCALE GENOMIC DNA]</scope>
    <source>
        <strain evidence="4">S8-3T</strain>
    </source>
</reference>
<proteinExistence type="predicted"/>
<feature type="domain" description="Putative auto-transporter adhesin head GIN" evidence="2">
    <location>
        <begin position="29"/>
        <end position="214"/>
    </location>
</feature>
<organism evidence="3 4">
    <name type="scientific">Sphingomonas alpina</name>
    <dbReference type="NCBI Taxonomy" id="653931"/>
    <lineage>
        <taxon>Bacteria</taxon>
        <taxon>Pseudomonadati</taxon>
        <taxon>Pseudomonadota</taxon>
        <taxon>Alphaproteobacteria</taxon>
        <taxon>Sphingomonadales</taxon>
        <taxon>Sphingomonadaceae</taxon>
        <taxon>Sphingomonas</taxon>
    </lineage>
</organism>
<accession>A0A7H0LH96</accession>
<evidence type="ECO:0000256" key="1">
    <source>
        <dbReference type="SAM" id="SignalP"/>
    </source>
</evidence>
<protein>
    <submittedName>
        <fullName evidence="3">DUF2807 domain-containing protein</fullName>
    </submittedName>
</protein>
<sequence length="235" mass="23965">MIRHLIAASLLFLPVGAEAADRTYSIGSFDRIRIDGPFDVRLDTGKAPSARADADSRTLDRLAIRVEGSTLIIRMGNDGWGETPTTAGTSPVITLSTPTLRSINVNAGARLTVGGMAGQRLDLAVNGSGVLSVNGIAADQLNATVIGSGTVTLSGRAAKTRLMTNGPGTIDASALDVSDLIIRLDGTGETRAAARYTAAVTTTGLGRVTVGGEPACVIKAMAGGPVSCGKPKPPR</sequence>
<dbReference type="Pfam" id="PF10988">
    <property type="entry name" value="DUF2807"/>
    <property type="match status" value="1"/>
</dbReference>
<gene>
    <name evidence="3" type="ORF">H3Z74_20540</name>
</gene>
<dbReference type="AlphaFoldDB" id="A0A7H0LH96"/>
<keyword evidence="1" id="KW-0732">Signal</keyword>
<keyword evidence="4" id="KW-1185">Reference proteome</keyword>
<dbReference type="RefSeq" id="WP_187761373.1">
    <property type="nucleotide sequence ID" value="NZ_CP061038.1"/>
</dbReference>
<dbReference type="KEGG" id="spap:H3Z74_20540"/>
<evidence type="ECO:0000313" key="3">
    <source>
        <dbReference type="EMBL" id="QNQ09049.1"/>
    </source>
</evidence>
<evidence type="ECO:0000259" key="2">
    <source>
        <dbReference type="Pfam" id="PF10988"/>
    </source>
</evidence>
<evidence type="ECO:0000313" key="4">
    <source>
        <dbReference type="Proteomes" id="UP000516148"/>
    </source>
</evidence>
<feature type="chain" id="PRO_5028820123" evidence="1">
    <location>
        <begin position="20"/>
        <end position="235"/>
    </location>
</feature>
<feature type="signal peptide" evidence="1">
    <location>
        <begin position="1"/>
        <end position="19"/>
    </location>
</feature>
<dbReference type="InterPro" id="IPR021255">
    <property type="entry name" value="DUF2807"/>
</dbReference>
<dbReference type="EMBL" id="CP061038">
    <property type="protein sequence ID" value="QNQ09049.1"/>
    <property type="molecule type" value="Genomic_DNA"/>
</dbReference>
<name>A0A7H0LH96_9SPHN</name>
<dbReference type="Gene3D" id="2.160.20.120">
    <property type="match status" value="1"/>
</dbReference>